<evidence type="ECO:0000313" key="1">
    <source>
        <dbReference type="EMBL" id="ARJ69772.1"/>
    </source>
</evidence>
<dbReference type="OrthoDB" id="8448547at2"/>
<evidence type="ECO:0000313" key="2">
    <source>
        <dbReference type="Proteomes" id="UP000193017"/>
    </source>
</evidence>
<dbReference type="Proteomes" id="UP000193017">
    <property type="component" value="Chromosome"/>
</dbReference>
<dbReference type="STRING" id="1945662.B0A89_09225"/>
<dbReference type="RefSeq" id="WP_085377890.1">
    <property type="nucleotide sequence ID" value="NZ_CP020612.1"/>
</dbReference>
<sequence length="223" mass="22812">MADRDGFASGSDQDGLERLGSRLEQSGRMTAAFEAELSRLAQSMSRTGREVTTLSAGFGGGLRRAFDSVALDGAKLSDALKGIARNMADTVYAVAMKPVQQAVSGALAQGVSSLVSGALPFADGAAFSQGRVMPFARGGVVSQPTHFPMRGATGLMGEAGPEAIMPLRRGADGRLGVAAGGGAGRAMNVTFNVSTPDVAGFRRSQGQIAASLGRMMARGERNA</sequence>
<gene>
    <name evidence="1" type="ORF">B0A89_09225</name>
</gene>
<accession>A0A1W6CY34</accession>
<organism evidence="1 2">
    <name type="scientific">Paracoccus contaminans</name>
    <dbReference type="NCBI Taxonomy" id="1945662"/>
    <lineage>
        <taxon>Bacteria</taxon>
        <taxon>Pseudomonadati</taxon>
        <taxon>Pseudomonadota</taxon>
        <taxon>Alphaproteobacteria</taxon>
        <taxon>Rhodobacterales</taxon>
        <taxon>Paracoccaceae</taxon>
        <taxon>Paracoccus</taxon>
    </lineage>
</organism>
<dbReference type="AlphaFoldDB" id="A0A1W6CY34"/>
<keyword evidence="2" id="KW-1185">Reference proteome</keyword>
<dbReference type="EMBL" id="CP020612">
    <property type="protein sequence ID" value="ARJ69772.1"/>
    <property type="molecule type" value="Genomic_DNA"/>
</dbReference>
<dbReference type="KEGG" id="pcon:B0A89_09225"/>
<proteinExistence type="predicted"/>
<name>A0A1W6CY34_9RHOB</name>
<protein>
    <submittedName>
        <fullName evidence="1">Phage tail protein</fullName>
    </submittedName>
</protein>
<reference evidence="1 2" key="1">
    <citation type="submission" date="2017-03" db="EMBL/GenBank/DDBJ databases">
        <title>Genome sequence of Paracoccus contaminans isolated from a water microcosm.</title>
        <authorList>
            <person name="Aurass P."/>
            <person name="Karste S."/>
            <person name="Trost E."/>
            <person name="Glaeser S.P."/>
            <person name="Kaempfer P."/>
            <person name="Flieger A."/>
        </authorList>
    </citation>
    <scope>NUCLEOTIDE SEQUENCE [LARGE SCALE GENOMIC DNA]</scope>
    <source>
        <strain evidence="2">RKI 16-01929T\LMG 29738T\CCM 8701T\CIP 111112T</strain>
    </source>
</reference>